<dbReference type="Gene3D" id="3.90.10.10">
    <property type="entry name" value="Cytochrome C3"/>
    <property type="match status" value="1"/>
</dbReference>
<protein>
    <submittedName>
        <fullName evidence="2">Doubled CXXCH domain-containing protein</fullName>
    </submittedName>
</protein>
<evidence type="ECO:0000313" key="3">
    <source>
        <dbReference type="Proteomes" id="UP000184171"/>
    </source>
</evidence>
<gene>
    <name evidence="2" type="ORF">SAMN02745165_00048</name>
</gene>
<feature type="signal peptide" evidence="1">
    <location>
        <begin position="1"/>
        <end position="28"/>
    </location>
</feature>
<organism evidence="2 3">
    <name type="scientific">Malonomonas rubra DSM 5091</name>
    <dbReference type="NCBI Taxonomy" id="1122189"/>
    <lineage>
        <taxon>Bacteria</taxon>
        <taxon>Pseudomonadati</taxon>
        <taxon>Thermodesulfobacteriota</taxon>
        <taxon>Desulfuromonadia</taxon>
        <taxon>Desulfuromonadales</taxon>
        <taxon>Geopsychrobacteraceae</taxon>
        <taxon>Malonomonas</taxon>
    </lineage>
</organism>
<evidence type="ECO:0000313" key="2">
    <source>
        <dbReference type="EMBL" id="SHI44055.1"/>
    </source>
</evidence>
<dbReference type="AlphaFoldDB" id="A0A1M6B5S0"/>
<dbReference type="STRING" id="1122189.SAMN02745165_00048"/>
<accession>A0A1M6B5S0</accession>
<dbReference type="Proteomes" id="UP000184171">
    <property type="component" value="Unassembled WGS sequence"/>
</dbReference>
<evidence type="ECO:0000256" key="1">
    <source>
        <dbReference type="SAM" id="SignalP"/>
    </source>
</evidence>
<dbReference type="OrthoDB" id="5405312at2"/>
<feature type="chain" id="PRO_5013064923" evidence="1">
    <location>
        <begin position="29"/>
        <end position="263"/>
    </location>
</feature>
<dbReference type="InterPro" id="IPR036280">
    <property type="entry name" value="Multihaem_cyt_sf"/>
</dbReference>
<reference evidence="2 3" key="1">
    <citation type="submission" date="2016-11" db="EMBL/GenBank/DDBJ databases">
        <authorList>
            <person name="Jaros S."/>
            <person name="Januszkiewicz K."/>
            <person name="Wedrychowicz H."/>
        </authorList>
    </citation>
    <scope>NUCLEOTIDE SEQUENCE [LARGE SCALE GENOMIC DNA]</scope>
    <source>
        <strain evidence="2 3">DSM 5091</strain>
    </source>
</reference>
<dbReference type="Gene3D" id="1.10.1130.10">
    <property type="entry name" value="Flavocytochrome C3, Chain A"/>
    <property type="match status" value="1"/>
</dbReference>
<keyword evidence="3" id="KW-1185">Reference proteome</keyword>
<proteinExistence type="predicted"/>
<dbReference type="EMBL" id="FQZT01000001">
    <property type="protein sequence ID" value="SHI44055.1"/>
    <property type="molecule type" value="Genomic_DNA"/>
</dbReference>
<sequence>MRTKPLSLTSLLAFVVCGLLLAAAPAFAQPELSIDDCAKCHEQQPAEVEEAGAKHKTDTDCLGCHTGHRPSSPNNIPECSMCHEGTPHYELANCMSCHNPHQPLRVVLQGDLKAECLTCHTEQNEELVANPSKHTDVACNLCHSDTHGNIPQCSECHESHAPTQTQQDCFICHDVHMPLVLEYPDTTPNIHCAACHQTAYDQLMASKTKHHDVACVACHATKHKTVPACSDCHDLPHAEGIHAKFPECGSCHNTGHDLNNFAK</sequence>
<keyword evidence="1" id="KW-0732">Signal</keyword>
<name>A0A1M6B5S0_MALRU</name>
<dbReference type="RefSeq" id="WP_072904747.1">
    <property type="nucleotide sequence ID" value="NZ_FQZT01000001.1"/>
</dbReference>
<dbReference type="SUPFAM" id="SSF48695">
    <property type="entry name" value="Multiheme cytochromes"/>
    <property type="match status" value="1"/>
</dbReference>